<evidence type="ECO:0000313" key="2">
    <source>
        <dbReference type="EMBL" id="EPN39831.1"/>
    </source>
</evidence>
<comment type="caution">
    <text evidence="2">The sequence shown here is derived from an EMBL/GenBank/DDBJ whole genome shotgun (WGS) entry which is preliminary data.</text>
</comment>
<feature type="transmembrane region" description="Helical" evidence="1">
    <location>
        <begin position="76"/>
        <end position="94"/>
    </location>
</feature>
<keyword evidence="1" id="KW-0472">Membrane</keyword>
<dbReference type="Proteomes" id="UP000018849">
    <property type="component" value="Unassembled WGS sequence"/>
</dbReference>
<name>A0A656JNP5_PSESF</name>
<evidence type="ECO:0000313" key="3">
    <source>
        <dbReference type="Proteomes" id="UP000018849"/>
    </source>
</evidence>
<reference evidence="2 3" key="1">
    <citation type="journal article" date="2013" name="PLoS Pathog.">
        <title>Genomic analysis of the Kiwifruit pathogen Pseudomonas syringae pv. actinidiae provides insight into the origins of an emergent plant disease.</title>
        <authorList>
            <person name="McCann H.C."/>
            <person name="Rikkerink E.H."/>
            <person name="Bertels F."/>
            <person name="Fiers M."/>
            <person name="Lu A."/>
            <person name="Rees-George J."/>
            <person name="Andersen M.T."/>
            <person name="Gleave A.P."/>
            <person name="Haubold B."/>
            <person name="Wohlers M.W."/>
            <person name="Guttman D.S."/>
            <person name="Wang P.W."/>
            <person name="Straub C."/>
            <person name="Vanneste J.L."/>
            <person name="Rainey P.B."/>
            <person name="Templeton M.D."/>
        </authorList>
    </citation>
    <scope>NUCLEOTIDE SEQUENCE [LARGE SCALE GENOMIC DNA]</scope>
    <source>
        <strain evidence="2 3">ICMP 19096</strain>
    </source>
</reference>
<feature type="transmembrane region" description="Helical" evidence="1">
    <location>
        <begin position="15"/>
        <end position="36"/>
    </location>
</feature>
<keyword evidence="1" id="KW-0812">Transmembrane</keyword>
<accession>A0A656JNP5</accession>
<gene>
    <name evidence="2" type="ORF">A245_36844</name>
</gene>
<dbReference type="AlphaFoldDB" id="A0A656JNP5"/>
<evidence type="ECO:0000256" key="1">
    <source>
        <dbReference type="SAM" id="Phobius"/>
    </source>
</evidence>
<proteinExistence type="predicted"/>
<feature type="transmembrane region" description="Helical" evidence="1">
    <location>
        <begin position="101"/>
        <end position="122"/>
    </location>
</feature>
<sequence length="139" mass="15632">MEENMTQPWYSTRPVPVFMTVFYCFIVLIQAGLWVVNDGLEQARQGDISILVLLNICTVALLMFVGGLMLLGRKKSSSWCFILSLVVGVAFSLSQMRSGSIVHLLTLPMFKEYALVFGIWVYSLQLRSGSYFHPEPSAN</sequence>
<feature type="transmembrane region" description="Helical" evidence="1">
    <location>
        <begin position="48"/>
        <end position="70"/>
    </location>
</feature>
<keyword evidence="1" id="KW-1133">Transmembrane helix</keyword>
<organism evidence="2 3">
    <name type="scientific">Pseudomonas syringae pv. actinidiae ICMP 19096</name>
    <dbReference type="NCBI Taxonomy" id="1194405"/>
    <lineage>
        <taxon>Bacteria</taxon>
        <taxon>Pseudomonadati</taxon>
        <taxon>Pseudomonadota</taxon>
        <taxon>Gammaproteobacteria</taxon>
        <taxon>Pseudomonadales</taxon>
        <taxon>Pseudomonadaceae</taxon>
        <taxon>Pseudomonas</taxon>
        <taxon>Pseudomonas syringae</taxon>
    </lineage>
</organism>
<protein>
    <submittedName>
        <fullName evidence="2">Uncharacterized protein</fullName>
    </submittedName>
</protein>
<dbReference type="EMBL" id="AOKF01003158">
    <property type="protein sequence ID" value="EPN39831.1"/>
    <property type="molecule type" value="Genomic_DNA"/>
</dbReference>